<keyword evidence="3" id="KW-0540">Nuclease</keyword>
<keyword evidence="7" id="KW-0496">Mitochondrion</keyword>
<feature type="domain" description="XPG-I" evidence="9">
    <location>
        <begin position="154"/>
        <end position="230"/>
    </location>
</feature>
<dbReference type="SMART" id="SM00279">
    <property type="entry name" value="HhH2"/>
    <property type="match status" value="1"/>
</dbReference>
<evidence type="ECO:0000313" key="12">
    <source>
        <dbReference type="Proteomes" id="UP001153069"/>
    </source>
</evidence>
<evidence type="ECO:0000259" key="10">
    <source>
        <dbReference type="SMART" id="SM00485"/>
    </source>
</evidence>
<dbReference type="Proteomes" id="UP001153069">
    <property type="component" value="Unassembled WGS sequence"/>
</dbReference>
<accession>A0A9N8DDL8</accession>
<gene>
    <name evidence="11" type="ORF">SEMRO_70_G039040.1</name>
</gene>
<dbReference type="AlphaFoldDB" id="A0A9N8DDL8"/>
<evidence type="ECO:0000256" key="2">
    <source>
        <dbReference type="ARBA" id="ARBA00022553"/>
    </source>
</evidence>
<sequence>MGICGLLQNLKFCTRKGSVREFSGKCIVVDASSWLHKSVYSIAEHYVEAYERGNIDPRCVNTSAKYIFTRCEELLNYAGISNIFLVMDGKRCPLKAVTNQDRESRRRANLMEARAFKKQHKRSLAEEKYKACIKIVDSLTKAVMANVESKCRKKNMNIHFVWAPYEADAQMVRICVDGQADAIVTEDSDVLVYLAACHAPYPVLYKLDRGSGQCSITSMEFLLNPSDTQSFARAKQNSKNNSLAGFQSTLNGMRFAQKKEPGHGVRQFVQACCLSGCDYAPNMLHGIGLVTAFKLVRGNCNEAPEKVFRKVLSSLPDKATKNIDRTQYEENLAKSEAVFYYHPCLDKAGNITTLVSPKVDGESTSRLNKWYPDLGLFEDISFLGNDHFLKDLHAGISKTTTARPALLPISNTISASNTSNKTPTHACGNRKVAALPPMRKRVSRIPPTNPYLKKARVPRQHDNFREKEAAKDDENACDEILTAYRNERTERPSSVPVPTNGFGLQQFAFKGDVRHVKRHFGPEPPATRPARGNHPVRPSRPLHAPTLSAPTLVEPKPAKRVAAEFQYDVDTQELDPSETLSYSELSTVALPSDTRTTNNDRRRRESKAEQPTFDTFQTNESDSESSSLADPHEQVSTYFPRQPRQRGSPTRERRITHLSESADEVEVRSRSIDAKHRRAENRQSFPIDENKQSFPDDESPHGERLVQNGLAQYSPRQSMVRRCRIRENIHQEENYSSFEGPPQDELSSVPSPENQGSHGNIHKTSYPTYPDADYSSQEDLHEEDLMKAHASGNCHTLQRRDDRHCSNARVQQTAANSDYSSGEDLSEEEFLRQDAFPDQRGVLPDRQSERFESVRGKNGHKEASYDDLSSSRHSSRGRGAPSFSNQPLQMRQQLSWKQKARRSSYDDVVVLDNPDLETSKYFANKTRSRRVTLEGEGNRHDDSLDDDSVVDLSEIVDEEECLPAFDEEECLPAFDYGPAVRAVHTNSDNPSSSSHDEHNRVYSHQPKVRTNFKPKPFRNPKRNSGPSPLEKAFQHQNDRYGSTRSGSSQPLFSLGQINSITRSNRNGAGKSKKGNASQQRSLLGFAGFGLTVKILEREQDDF</sequence>
<dbReference type="SMART" id="SM00484">
    <property type="entry name" value="XPGI"/>
    <property type="match status" value="1"/>
</dbReference>
<dbReference type="PANTHER" id="PTHR11081:SF65">
    <property type="entry name" value="DNA DAMAGE-INDUCIBLE PROTEIN DIN7-RELATED"/>
    <property type="match status" value="1"/>
</dbReference>
<keyword evidence="4" id="KW-0479">Metal-binding</keyword>
<name>A0A9N8DDL8_9STRA</name>
<feature type="compositionally biased region" description="Polar residues" evidence="8">
    <location>
        <begin position="984"/>
        <end position="993"/>
    </location>
</feature>
<feature type="compositionally biased region" description="Basic and acidic residues" evidence="8">
    <location>
        <begin position="665"/>
        <end position="674"/>
    </location>
</feature>
<proteinExistence type="predicted"/>
<dbReference type="Gene3D" id="3.40.50.1010">
    <property type="entry name" value="5'-nuclease"/>
    <property type="match status" value="1"/>
</dbReference>
<dbReference type="Pfam" id="PF00752">
    <property type="entry name" value="XPG_N"/>
    <property type="match status" value="1"/>
</dbReference>
<dbReference type="Gene3D" id="1.10.150.20">
    <property type="entry name" value="5' to 3' exonuclease, C-terminal subdomain"/>
    <property type="match status" value="1"/>
</dbReference>
<dbReference type="PANTHER" id="PTHR11081">
    <property type="entry name" value="FLAP ENDONUCLEASE FAMILY MEMBER"/>
    <property type="match status" value="1"/>
</dbReference>
<feature type="domain" description="XPG N-terminal" evidence="10">
    <location>
        <begin position="1"/>
        <end position="109"/>
    </location>
</feature>
<feature type="region of interest" description="Disordered" evidence="8">
    <location>
        <begin position="982"/>
        <end position="1032"/>
    </location>
</feature>
<feature type="compositionally biased region" description="Polar residues" evidence="8">
    <location>
        <begin position="808"/>
        <end position="820"/>
    </location>
</feature>
<dbReference type="SMART" id="SM00485">
    <property type="entry name" value="XPGN"/>
    <property type="match status" value="1"/>
</dbReference>
<feature type="region of interest" description="Disordered" evidence="8">
    <location>
        <begin position="805"/>
        <end position="899"/>
    </location>
</feature>
<feature type="compositionally biased region" description="Basic and acidic residues" evidence="8">
    <location>
        <begin position="846"/>
        <end position="864"/>
    </location>
</feature>
<dbReference type="GO" id="GO:0046872">
    <property type="term" value="F:metal ion binding"/>
    <property type="evidence" value="ECO:0007669"/>
    <property type="project" value="UniProtKB-KW"/>
</dbReference>
<dbReference type="SUPFAM" id="SSF88723">
    <property type="entry name" value="PIN domain-like"/>
    <property type="match status" value="1"/>
</dbReference>
<feature type="compositionally biased region" description="Basic residues" evidence="8">
    <location>
        <begin position="1006"/>
        <end position="1021"/>
    </location>
</feature>
<keyword evidence="5" id="KW-0378">Hydrolase</keyword>
<comment type="cofactor">
    <cofactor evidence="1">
        <name>Mg(2+)</name>
        <dbReference type="ChEBI" id="CHEBI:18420"/>
    </cofactor>
</comment>
<dbReference type="InterPro" id="IPR006084">
    <property type="entry name" value="XPG/Rad2"/>
</dbReference>
<evidence type="ECO:0000313" key="11">
    <source>
        <dbReference type="EMBL" id="CAB9499860.1"/>
    </source>
</evidence>
<dbReference type="InterPro" id="IPR008918">
    <property type="entry name" value="HhH2"/>
</dbReference>
<organism evidence="11 12">
    <name type="scientific">Seminavis robusta</name>
    <dbReference type="NCBI Taxonomy" id="568900"/>
    <lineage>
        <taxon>Eukaryota</taxon>
        <taxon>Sar</taxon>
        <taxon>Stramenopiles</taxon>
        <taxon>Ochrophyta</taxon>
        <taxon>Bacillariophyta</taxon>
        <taxon>Bacillariophyceae</taxon>
        <taxon>Bacillariophycidae</taxon>
        <taxon>Naviculales</taxon>
        <taxon>Naviculaceae</taxon>
        <taxon>Seminavis</taxon>
    </lineage>
</organism>
<dbReference type="SUPFAM" id="SSF47807">
    <property type="entry name" value="5' to 3' exonuclease, C-terminal subdomain"/>
    <property type="match status" value="1"/>
</dbReference>
<feature type="compositionally biased region" description="Polar residues" evidence="8">
    <location>
        <begin position="612"/>
        <end position="639"/>
    </location>
</feature>
<dbReference type="InterPro" id="IPR036279">
    <property type="entry name" value="5-3_exonuclease_C_sf"/>
</dbReference>
<dbReference type="InterPro" id="IPR006086">
    <property type="entry name" value="XPG-I_dom"/>
</dbReference>
<evidence type="ECO:0000256" key="4">
    <source>
        <dbReference type="ARBA" id="ARBA00022723"/>
    </source>
</evidence>
<feature type="compositionally biased region" description="Polar residues" evidence="8">
    <location>
        <begin position="882"/>
        <end position="896"/>
    </location>
</feature>
<dbReference type="PRINTS" id="PR00853">
    <property type="entry name" value="XPGRADSUPER"/>
</dbReference>
<keyword evidence="12" id="KW-1185">Reference proteome</keyword>
<dbReference type="InterPro" id="IPR029060">
    <property type="entry name" value="PIN-like_dom_sf"/>
</dbReference>
<evidence type="ECO:0000256" key="5">
    <source>
        <dbReference type="ARBA" id="ARBA00022801"/>
    </source>
</evidence>
<evidence type="ECO:0000256" key="7">
    <source>
        <dbReference type="ARBA" id="ARBA00023128"/>
    </source>
</evidence>
<feature type="compositionally biased region" description="Polar residues" evidence="8">
    <location>
        <begin position="745"/>
        <end position="767"/>
    </location>
</feature>
<keyword evidence="2" id="KW-0597">Phosphoprotein</keyword>
<evidence type="ECO:0000256" key="6">
    <source>
        <dbReference type="ARBA" id="ARBA00022842"/>
    </source>
</evidence>
<feature type="region of interest" description="Disordered" evidence="8">
    <location>
        <begin position="732"/>
        <end position="779"/>
    </location>
</feature>
<dbReference type="GO" id="GO:0003677">
    <property type="term" value="F:DNA binding"/>
    <property type="evidence" value="ECO:0007669"/>
    <property type="project" value="InterPro"/>
</dbReference>
<feature type="region of interest" description="Disordered" evidence="8">
    <location>
        <begin position="517"/>
        <end position="555"/>
    </location>
</feature>
<keyword evidence="11" id="KW-0269">Exonuclease</keyword>
<keyword evidence="6" id="KW-0460">Magnesium</keyword>
<dbReference type="Pfam" id="PF00867">
    <property type="entry name" value="XPG_I"/>
    <property type="match status" value="1"/>
</dbReference>
<dbReference type="InterPro" id="IPR006085">
    <property type="entry name" value="XPG_DNA_repair_N"/>
</dbReference>
<dbReference type="GO" id="GO:0017108">
    <property type="term" value="F:5'-flap endonuclease activity"/>
    <property type="evidence" value="ECO:0007669"/>
    <property type="project" value="TreeGrafter"/>
</dbReference>
<evidence type="ECO:0000259" key="9">
    <source>
        <dbReference type="SMART" id="SM00484"/>
    </source>
</evidence>
<reference evidence="11" key="1">
    <citation type="submission" date="2020-06" db="EMBL/GenBank/DDBJ databases">
        <authorList>
            <consortium name="Plant Systems Biology data submission"/>
        </authorList>
    </citation>
    <scope>NUCLEOTIDE SEQUENCE</scope>
    <source>
        <strain evidence="11">D6</strain>
    </source>
</reference>
<evidence type="ECO:0000256" key="3">
    <source>
        <dbReference type="ARBA" id="ARBA00022722"/>
    </source>
</evidence>
<dbReference type="EMBL" id="CAICTM010000069">
    <property type="protein sequence ID" value="CAB9499860.1"/>
    <property type="molecule type" value="Genomic_DNA"/>
</dbReference>
<evidence type="ECO:0000256" key="8">
    <source>
        <dbReference type="SAM" id="MobiDB-lite"/>
    </source>
</evidence>
<evidence type="ECO:0000256" key="1">
    <source>
        <dbReference type="ARBA" id="ARBA00001946"/>
    </source>
</evidence>
<feature type="region of interest" description="Disordered" evidence="8">
    <location>
        <begin position="570"/>
        <end position="713"/>
    </location>
</feature>
<dbReference type="OrthoDB" id="26491at2759"/>
<comment type="caution">
    <text evidence="11">The sequence shown here is derived from an EMBL/GenBank/DDBJ whole genome shotgun (WGS) entry which is preliminary data.</text>
</comment>
<dbReference type="GO" id="GO:0004527">
    <property type="term" value="F:exonuclease activity"/>
    <property type="evidence" value="ECO:0007669"/>
    <property type="project" value="UniProtKB-KW"/>
</dbReference>
<protein>
    <submittedName>
        <fullName evidence="11">Exonuclease 1</fullName>
    </submittedName>
</protein>
<feature type="compositionally biased region" description="Basic and acidic residues" evidence="8">
    <location>
        <begin position="598"/>
        <end position="608"/>
    </location>
</feature>